<reference evidence="1 2" key="1">
    <citation type="submission" date="2017-02" db="EMBL/GenBank/DDBJ databases">
        <title>Genome sequence of the nitrite-oxidizing bacterium Nitrobacter vulgaris strain Ab1.</title>
        <authorList>
            <person name="Mellbye B.L."/>
            <person name="Davis E.W."/>
            <person name="Spieck E."/>
            <person name="Chang J.H."/>
            <person name="Bottomley P.J."/>
            <person name="Sayavedra-Soto L.A."/>
        </authorList>
    </citation>
    <scope>NUCLEOTIDE SEQUENCE [LARGE SCALE GENOMIC DNA]</scope>
    <source>
        <strain evidence="1 2">Ab1</strain>
    </source>
</reference>
<evidence type="ECO:0000313" key="1">
    <source>
        <dbReference type="EMBL" id="OPH84126.1"/>
    </source>
</evidence>
<accession>A0A1V4I1M3</accession>
<gene>
    <name evidence="1" type="ORF">B2M20_03040</name>
</gene>
<evidence type="ECO:0000313" key="2">
    <source>
        <dbReference type="Proteomes" id="UP000189940"/>
    </source>
</evidence>
<comment type="caution">
    <text evidence="1">The sequence shown here is derived from an EMBL/GenBank/DDBJ whole genome shotgun (WGS) entry which is preliminary data.</text>
</comment>
<protein>
    <submittedName>
        <fullName evidence="1">Uncharacterized protein</fullName>
    </submittedName>
</protein>
<organism evidence="1 2">
    <name type="scientific">Nitrobacter vulgaris</name>
    <dbReference type="NCBI Taxonomy" id="29421"/>
    <lineage>
        <taxon>Bacteria</taxon>
        <taxon>Pseudomonadati</taxon>
        <taxon>Pseudomonadota</taxon>
        <taxon>Alphaproteobacteria</taxon>
        <taxon>Hyphomicrobiales</taxon>
        <taxon>Nitrobacteraceae</taxon>
        <taxon>Nitrobacter</taxon>
    </lineage>
</organism>
<sequence>MRARGRHMSMTAERIMKMDDIEMRVQEIIAQYGADSDEVARAFRDDAAHRFRHDVAQGACLAGC</sequence>
<proteinExistence type="predicted"/>
<dbReference type="AlphaFoldDB" id="A0A1V4I1M3"/>
<dbReference type="EMBL" id="MWPQ01000009">
    <property type="protein sequence ID" value="OPH84126.1"/>
    <property type="molecule type" value="Genomic_DNA"/>
</dbReference>
<dbReference type="Proteomes" id="UP000189940">
    <property type="component" value="Unassembled WGS sequence"/>
</dbReference>
<keyword evidence="2" id="KW-1185">Reference proteome</keyword>
<name>A0A1V4I1M3_NITVU</name>